<accession>A0A392N7Z3</accession>
<dbReference type="AlphaFoldDB" id="A0A392N7Z3"/>
<evidence type="ECO:0000313" key="2">
    <source>
        <dbReference type="Proteomes" id="UP000265520"/>
    </source>
</evidence>
<feature type="non-terminal residue" evidence="1">
    <location>
        <position position="42"/>
    </location>
</feature>
<dbReference type="Proteomes" id="UP000265520">
    <property type="component" value="Unassembled WGS sequence"/>
</dbReference>
<proteinExistence type="predicted"/>
<name>A0A392N7Z3_9FABA</name>
<protein>
    <submittedName>
        <fullName evidence="1">Uncharacterized protein</fullName>
    </submittedName>
</protein>
<reference evidence="1 2" key="1">
    <citation type="journal article" date="2018" name="Front. Plant Sci.">
        <title>Red Clover (Trifolium pratense) and Zigzag Clover (T. medium) - A Picture of Genomic Similarities and Differences.</title>
        <authorList>
            <person name="Dluhosova J."/>
            <person name="Istvanek J."/>
            <person name="Nedelnik J."/>
            <person name="Repkova J."/>
        </authorList>
    </citation>
    <scope>NUCLEOTIDE SEQUENCE [LARGE SCALE GENOMIC DNA]</scope>
    <source>
        <strain evidence="2">cv. 10/8</strain>
        <tissue evidence="1">Leaf</tissue>
    </source>
</reference>
<keyword evidence="2" id="KW-1185">Reference proteome</keyword>
<dbReference type="EMBL" id="LXQA010027704">
    <property type="protein sequence ID" value="MCH94604.1"/>
    <property type="molecule type" value="Genomic_DNA"/>
</dbReference>
<sequence length="42" mass="4840">MKQRGLGDPQDYPQILDEIMERKFAFLSQVDIKLERSGICVA</sequence>
<comment type="caution">
    <text evidence="1">The sequence shown here is derived from an EMBL/GenBank/DDBJ whole genome shotgun (WGS) entry which is preliminary data.</text>
</comment>
<evidence type="ECO:0000313" key="1">
    <source>
        <dbReference type="EMBL" id="MCH94604.1"/>
    </source>
</evidence>
<organism evidence="1 2">
    <name type="scientific">Trifolium medium</name>
    <dbReference type="NCBI Taxonomy" id="97028"/>
    <lineage>
        <taxon>Eukaryota</taxon>
        <taxon>Viridiplantae</taxon>
        <taxon>Streptophyta</taxon>
        <taxon>Embryophyta</taxon>
        <taxon>Tracheophyta</taxon>
        <taxon>Spermatophyta</taxon>
        <taxon>Magnoliopsida</taxon>
        <taxon>eudicotyledons</taxon>
        <taxon>Gunneridae</taxon>
        <taxon>Pentapetalae</taxon>
        <taxon>rosids</taxon>
        <taxon>fabids</taxon>
        <taxon>Fabales</taxon>
        <taxon>Fabaceae</taxon>
        <taxon>Papilionoideae</taxon>
        <taxon>50 kb inversion clade</taxon>
        <taxon>NPAAA clade</taxon>
        <taxon>Hologalegina</taxon>
        <taxon>IRL clade</taxon>
        <taxon>Trifolieae</taxon>
        <taxon>Trifolium</taxon>
    </lineage>
</organism>